<dbReference type="Proteomes" id="UP000194137">
    <property type="component" value="Chromosome"/>
</dbReference>
<dbReference type="PANTHER" id="PTHR36513">
    <property type="entry name" value="ABC TRANSMEMBRANE TYPE-1 DOMAIN-CONTAINING PROTEIN"/>
    <property type="match status" value="1"/>
</dbReference>
<accession>A0A1W6ZMN4</accession>
<evidence type="ECO:0000313" key="2">
    <source>
        <dbReference type="Proteomes" id="UP000194137"/>
    </source>
</evidence>
<evidence type="ECO:0000313" key="1">
    <source>
        <dbReference type="EMBL" id="ARP98535.1"/>
    </source>
</evidence>
<organism evidence="1 2">
    <name type="scientific">Pseudorhodoplanes sinuspersici</name>
    <dbReference type="NCBI Taxonomy" id="1235591"/>
    <lineage>
        <taxon>Bacteria</taxon>
        <taxon>Pseudomonadati</taxon>
        <taxon>Pseudomonadota</taxon>
        <taxon>Alphaproteobacteria</taxon>
        <taxon>Hyphomicrobiales</taxon>
        <taxon>Pseudorhodoplanes</taxon>
    </lineage>
</organism>
<dbReference type="Pfam" id="PF05990">
    <property type="entry name" value="DUF900"/>
    <property type="match status" value="1"/>
</dbReference>
<reference evidence="1 2" key="1">
    <citation type="submission" date="2017-05" db="EMBL/GenBank/DDBJ databases">
        <title>Full genome sequence of Pseudorhodoplanes sinuspersici.</title>
        <authorList>
            <person name="Dastgheib S.M.M."/>
            <person name="Shavandi M."/>
            <person name="Tirandaz H."/>
        </authorList>
    </citation>
    <scope>NUCLEOTIDE SEQUENCE [LARGE SCALE GENOMIC DNA]</scope>
    <source>
        <strain evidence="1 2">RIPI110</strain>
    </source>
</reference>
<proteinExistence type="predicted"/>
<keyword evidence="2" id="KW-1185">Reference proteome</keyword>
<dbReference type="InterPro" id="IPR010297">
    <property type="entry name" value="DUF900_hydrolase"/>
</dbReference>
<dbReference type="KEGG" id="psin:CAK95_05120"/>
<name>A0A1W6ZMN4_9HYPH</name>
<dbReference type="Gene3D" id="3.40.50.1820">
    <property type="entry name" value="alpha/beta hydrolase"/>
    <property type="match status" value="1"/>
</dbReference>
<dbReference type="SUPFAM" id="SSF53474">
    <property type="entry name" value="alpha/beta-Hydrolases"/>
    <property type="match status" value="1"/>
</dbReference>
<gene>
    <name evidence="1" type="ORF">CAK95_05120</name>
</gene>
<dbReference type="AlphaFoldDB" id="A0A1W6ZMN4"/>
<dbReference type="OrthoDB" id="9797755at2"/>
<dbReference type="RefSeq" id="WP_086086958.1">
    <property type="nucleotide sequence ID" value="NZ_CP021112.1"/>
</dbReference>
<sequence length="394" mass="43929">MIGYRRFIVRESVTRNAWRTKLSRHHLALALLGVAFLCGACSERPLQGVLIPVAEATPGTSRVPVLVATTRQRAPSDPGEMFNSERAESISYASVTVSIPPDANRKIGEVQWPAVVPGDPSRNFVTVSADYIDKKDFAAAIANTAKQTGRSKVMVFVHGFNNRFDDAVYRFAQIVHDSKAPVVPVLFTWPSRGEIRLRAYTYDRDSATYSRDALEDLLAMLASYPSVKEISVLAHSMGNWVTLEALRGRSMRAAQGRTNTDKLKYAMLVAPDVDVDVFRTQIQRMGAARPRIALFVSQDDKALALSKIIWGGVPRLGEIDPNIEPYRSEFERDRIMVFNLTKLKSIGDDPHDRAFEDITTVVGMIRQRLSEGQAMTDHRPNPIAHMENISAMSR</sequence>
<protein>
    <submittedName>
        <fullName evidence="1">Uncharacterized protein</fullName>
    </submittedName>
</protein>
<dbReference type="PANTHER" id="PTHR36513:SF1">
    <property type="entry name" value="TRANSMEMBRANE PROTEIN"/>
    <property type="match status" value="1"/>
</dbReference>
<dbReference type="InterPro" id="IPR029058">
    <property type="entry name" value="AB_hydrolase_fold"/>
</dbReference>
<dbReference type="STRING" id="1235591.CAK95_05120"/>
<dbReference type="PIRSF" id="PIRSF033909">
    <property type="entry name" value="UCP033909"/>
    <property type="match status" value="1"/>
</dbReference>
<dbReference type="EMBL" id="CP021112">
    <property type="protein sequence ID" value="ARP98535.1"/>
    <property type="molecule type" value="Genomic_DNA"/>
</dbReference>
<dbReference type="InterPro" id="IPR014586">
    <property type="entry name" value="UCP033909"/>
</dbReference>